<keyword evidence="4" id="KW-1185">Reference proteome</keyword>
<evidence type="ECO:0000313" key="3">
    <source>
        <dbReference type="EMBL" id="SMO75690.1"/>
    </source>
</evidence>
<dbReference type="InterPro" id="IPR000297">
    <property type="entry name" value="PPIase_PpiC"/>
</dbReference>
<dbReference type="InterPro" id="IPR027304">
    <property type="entry name" value="Trigger_fact/SurA_dom_sf"/>
</dbReference>
<keyword evidence="1 3" id="KW-0413">Isomerase</keyword>
<name>A0A521DXS2_9BACT</name>
<dbReference type="Pfam" id="PF13145">
    <property type="entry name" value="Rotamase_2"/>
    <property type="match status" value="1"/>
</dbReference>
<evidence type="ECO:0000256" key="1">
    <source>
        <dbReference type="PROSITE-ProRule" id="PRU00278"/>
    </source>
</evidence>
<dbReference type="RefSeq" id="WP_142454783.1">
    <property type="nucleotide sequence ID" value="NZ_FXTP01000009.1"/>
</dbReference>
<dbReference type="GO" id="GO:0003755">
    <property type="term" value="F:peptidyl-prolyl cis-trans isomerase activity"/>
    <property type="evidence" value="ECO:0007669"/>
    <property type="project" value="UniProtKB-KW"/>
</dbReference>
<organism evidence="3 4">
    <name type="scientific">Gracilimonas mengyeensis</name>
    <dbReference type="NCBI Taxonomy" id="1302730"/>
    <lineage>
        <taxon>Bacteria</taxon>
        <taxon>Pseudomonadati</taxon>
        <taxon>Balneolota</taxon>
        <taxon>Balneolia</taxon>
        <taxon>Balneolales</taxon>
        <taxon>Balneolaceae</taxon>
        <taxon>Gracilimonas</taxon>
    </lineage>
</organism>
<accession>A0A521DXS2</accession>
<dbReference type="InterPro" id="IPR050245">
    <property type="entry name" value="PrsA_foldase"/>
</dbReference>
<dbReference type="OrthoDB" id="14196at2"/>
<reference evidence="3 4" key="1">
    <citation type="submission" date="2017-05" db="EMBL/GenBank/DDBJ databases">
        <authorList>
            <person name="Varghese N."/>
            <person name="Submissions S."/>
        </authorList>
    </citation>
    <scope>NUCLEOTIDE SEQUENCE [LARGE SCALE GENOMIC DNA]</scope>
    <source>
        <strain evidence="3 4">DSM 21985</strain>
    </source>
</reference>
<proteinExistence type="predicted"/>
<dbReference type="SUPFAM" id="SSF109998">
    <property type="entry name" value="Triger factor/SurA peptide-binding domain-like"/>
    <property type="match status" value="1"/>
</dbReference>
<dbReference type="AlphaFoldDB" id="A0A521DXS2"/>
<dbReference type="PANTHER" id="PTHR47245:SF2">
    <property type="entry name" value="PEPTIDYL-PROLYL CIS-TRANS ISOMERASE HP_0175-RELATED"/>
    <property type="match status" value="1"/>
</dbReference>
<dbReference type="PROSITE" id="PS50198">
    <property type="entry name" value="PPIC_PPIASE_2"/>
    <property type="match status" value="1"/>
</dbReference>
<dbReference type="SUPFAM" id="SSF54534">
    <property type="entry name" value="FKBP-like"/>
    <property type="match status" value="2"/>
</dbReference>
<dbReference type="Proteomes" id="UP000317557">
    <property type="component" value="Unassembled WGS sequence"/>
</dbReference>
<protein>
    <submittedName>
        <fullName evidence="3">Parvulin-like peptidyl-prolyl isomerase</fullName>
    </submittedName>
</protein>
<dbReference type="Gene3D" id="3.10.50.40">
    <property type="match status" value="2"/>
</dbReference>
<dbReference type="PROSITE" id="PS51257">
    <property type="entry name" value="PROKAR_LIPOPROTEIN"/>
    <property type="match status" value="1"/>
</dbReference>
<sequence length="568" mass="65798">MDTGYKSYFLFLIVLPVVLLFASCDTQPKEDDEEVLARIENLEVTKDHFVSAFKKYYYKTGQAIQPSQNVKTSVLDAEFNPYVLATYAKELGLDSDREGLRQYGIIQRKVFAEEYLEREVLQKVEVTEEDIRELYLRFNTKIKASHLYAPDEAGANELYQRLQNGESFDKLAAETFQNPYLARNGGDLGEFTIDEMDLAFENAAFGLEEGEISEPVKTKQGYSIIKVTDRFTTPIVTEFQYASRKDQFAIFAERRKKEMATRNHLEEVLAELNVNETLINDLWKDIQQNQGGVVELSPEQNQLRLQTNEAEDAIIAKVDDYQFTVADLKKEGFYSPQENLNRLDRDYRFRNYVKGLIYRDFVTKQFGQMAASESNAVQSSIQQTFLNYLSNRIDEVLREEIELSDTELREEFQQNKPMYDFPLRMNLARIVVESEKRGEEAMQALENGQSWEEVLRSYSIDTRDIMVDGEMGMQPIQELGTHALHVKDLEEGEVAGPFAYQTGKLMIYKVLEVKEPREAAFEEVSDLVGRVLLQKKVKQRKEELIEEVKDRYNAVLNYDKLRALNIKL</sequence>
<feature type="domain" description="PpiC" evidence="2">
    <location>
        <begin position="139"/>
        <end position="229"/>
    </location>
</feature>
<dbReference type="PANTHER" id="PTHR47245">
    <property type="entry name" value="PEPTIDYLPROLYL ISOMERASE"/>
    <property type="match status" value="1"/>
</dbReference>
<dbReference type="EMBL" id="FXTP01000009">
    <property type="protein sequence ID" value="SMO75690.1"/>
    <property type="molecule type" value="Genomic_DNA"/>
</dbReference>
<dbReference type="Pfam" id="PF00639">
    <property type="entry name" value="Rotamase"/>
    <property type="match status" value="1"/>
</dbReference>
<dbReference type="InterPro" id="IPR046357">
    <property type="entry name" value="PPIase_dom_sf"/>
</dbReference>
<gene>
    <name evidence="3" type="ORF">SAMN06265219_109154</name>
</gene>
<evidence type="ECO:0000259" key="2">
    <source>
        <dbReference type="PROSITE" id="PS50198"/>
    </source>
</evidence>
<evidence type="ECO:0000313" key="4">
    <source>
        <dbReference type="Proteomes" id="UP000317557"/>
    </source>
</evidence>
<keyword evidence="1" id="KW-0697">Rotamase</keyword>